<feature type="non-terminal residue" evidence="1">
    <location>
        <position position="177"/>
    </location>
</feature>
<dbReference type="AlphaFoldDB" id="X1JRU6"/>
<organism evidence="1">
    <name type="scientific">marine sediment metagenome</name>
    <dbReference type="NCBI Taxonomy" id="412755"/>
    <lineage>
        <taxon>unclassified sequences</taxon>
        <taxon>metagenomes</taxon>
        <taxon>ecological metagenomes</taxon>
    </lineage>
</organism>
<proteinExistence type="predicted"/>
<evidence type="ECO:0000313" key="1">
    <source>
        <dbReference type="EMBL" id="GAH72513.1"/>
    </source>
</evidence>
<protein>
    <submittedName>
        <fullName evidence="1">Uncharacterized protein</fullName>
    </submittedName>
</protein>
<comment type="caution">
    <text evidence="1">The sequence shown here is derived from an EMBL/GenBank/DDBJ whole genome shotgun (WGS) entry which is preliminary data.</text>
</comment>
<accession>X1JRU6</accession>
<sequence length="177" mass="20448">MIYKKPKFNISKILDDGTANPIINRMSLQFTEILDSGFLKLQIERSNNIKKLLFECMEKLLKAEKAKNSYLLVESKAIDNVSSGKGIEFQKNVTILDDPTTNLKRLFEDFLINCVIAIRKVIKISEIVLDVRIDGPGELKEYLEKEFSNNKKILKMISEDSKWVIELYSFRTAVEHD</sequence>
<name>X1JRU6_9ZZZZ</name>
<reference evidence="1" key="1">
    <citation type="journal article" date="2014" name="Front. Microbiol.">
        <title>High frequency of phylogenetically diverse reductive dehalogenase-homologous genes in deep subseafloor sedimentary metagenomes.</title>
        <authorList>
            <person name="Kawai M."/>
            <person name="Futagami T."/>
            <person name="Toyoda A."/>
            <person name="Takaki Y."/>
            <person name="Nishi S."/>
            <person name="Hori S."/>
            <person name="Arai W."/>
            <person name="Tsubouchi T."/>
            <person name="Morono Y."/>
            <person name="Uchiyama I."/>
            <person name="Ito T."/>
            <person name="Fujiyama A."/>
            <person name="Inagaki F."/>
            <person name="Takami H."/>
        </authorList>
    </citation>
    <scope>NUCLEOTIDE SEQUENCE</scope>
    <source>
        <strain evidence="1">Expedition CK06-06</strain>
    </source>
</reference>
<dbReference type="EMBL" id="BARU01027286">
    <property type="protein sequence ID" value="GAH72513.1"/>
    <property type="molecule type" value="Genomic_DNA"/>
</dbReference>
<gene>
    <name evidence="1" type="ORF">S03H2_43695</name>
</gene>